<evidence type="ECO:0000313" key="4">
    <source>
        <dbReference type="Proteomes" id="UP000526302"/>
    </source>
</evidence>
<dbReference type="Proteomes" id="UP000526302">
    <property type="component" value="Unassembled WGS sequence"/>
</dbReference>
<evidence type="ECO:0000256" key="2">
    <source>
        <dbReference type="SAM" id="Phobius"/>
    </source>
</evidence>
<proteinExistence type="predicted"/>
<dbReference type="AlphaFoldDB" id="A0A7K4BZ58"/>
<organism evidence="3 4">
    <name type="scientific">Candidatus Iainarchaeum sp</name>
    <dbReference type="NCBI Taxonomy" id="3101447"/>
    <lineage>
        <taxon>Archaea</taxon>
        <taxon>Candidatus Iainarchaeota</taxon>
        <taxon>Candidatus Iainarchaeia</taxon>
        <taxon>Candidatus Iainarchaeales</taxon>
        <taxon>Candidatus Iainarchaeaceae</taxon>
        <taxon>Candidatus Iainarchaeum</taxon>
    </lineage>
</organism>
<keyword evidence="1" id="KW-0175">Coiled coil</keyword>
<comment type="caution">
    <text evidence="3">The sequence shown here is derived from an EMBL/GenBank/DDBJ whole genome shotgun (WGS) entry which is preliminary data.</text>
</comment>
<dbReference type="InterPro" id="IPR007166">
    <property type="entry name" value="Class3_signal_pept_motif"/>
</dbReference>
<reference evidence="3 4" key="1">
    <citation type="journal article" date="2020" name="Biotechnol. Biofuels">
        <title>New insights from the biogas microbiome by comprehensive genome-resolved metagenomics of nearly 1600 species originating from multiple anaerobic digesters.</title>
        <authorList>
            <person name="Campanaro S."/>
            <person name="Treu L."/>
            <person name="Rodriguez-R L.M."/>
            <person name="Kovalovszki A."/>
            <person name="Ziels R.M."/>
            <person name="Maus I."/>
            <person name="Zhu X."/>
            <person name="Kougias P.G."/>
            <person name="Basile A."/>
            <person name="Luo G."/>
            <person name="Schluter A."/>
            <person name="Konstantinidis K.T."/>
            <person name="Angelidaki I."/>
        </authorList>
    </citation>
    <scope>NUCLEOTIDE SEQUENCE [LARGE SCALE GENOMIC DNA]</scope>
    <source>
        <strain evidence="3">AS22ysBPME_79</strain>
    </source>
</reference>
<accession>A0A7K4BZ58</accession>
<evidence type="ECO:0000313" key="3">
    <source>
        <dbReference type="EMBL" id="NMA44431.1"/>
    </source>
</evidence>
<gene>
    <name evidence="3" type="ORF">GX950_01290</name>
</gene>
<protein>
    <submittedName>
        <fullName evidence="3">Class III signal peptide-containing protein</fullName>
    </submittedName>
</protein>
<keyword evidence="2" id="KW-0472">Membrane</keyword>
<keyword evidence="2" id="KW-0812">Transmembrane</keyword>
<keyword evidence="2" id="KW-1133">Transmembrane helix</keyword>
<sequence length="65" mass="7064">MEERAQGAIEYLLIIGAAILVVAVVIVALTGVLQSGKNSAVGSKQDYNEELEDLNKLREKFQTSE</sequence>
<name>A0A7K4BZ58_9ARCH</name>
<feature type="coiled-coil region" evidence="1">
    <location>
        <begin position="37"/>
        <end position="64"/>
    </location>
</feature>
<evidence type="ECO:0000256" key="1">
    <source>
        <dbReference type="SAM" id="Coils"/>
    </source>
</evidence>
<dbReference type="EMBL" id="JAAZKV010000009">
    <property type="protein sequence ID" value="NMA44431.1"/>
    <property type="molecule type" value="Genomic_DNA"/>
</dbReference>
<feature type="transmembrane region" description="Helical" evidence="2">
    <location>
        <begin position="12"/>
        <end position="33"/>
    </location>
</feature>
<dbReference type="Pfam" id="PF04021">
    <property type="entry name" value="Class_IIIsignal"/>
    <property type="match status" value="1"/>
</dbReference>